<sequence>MASGGFPKNIPSFKNIITNSFPSLDSTTTTPFISEIKKESAEMLLNKNGPGALNISADDQIKQQQSVSSATGSSLSTNVSNSIVSRQITQRISYQHLLSNNILGPAESFKVEDALPFNPIETQPLQIKKLFTPGRSVSVFIVK</sequence>
<protein>
    <submittedName>
        <fullName evidence="2">Uncharacterized protein</fullName>
    </submittedName>
</protein>
<keyword evidence="1" id="KW-1185">Reference proteome</keyword>
<organism evidence="1 2">
    <name type="scientific">Panagrolaimus davidi</name>
    <dbReference type="NCBI Taxonomy" id="227884"/>
    <lineage>
        <taxon>Eukaryota</taxon>
        <taxon>Metazoa</taxon>
        <taxon>Ecdysozoa</taxon>
        <taxon>Nematoda</taxon>
        <taxon>Chromadorea</taxon>
        <taxon>Rhabditida</taxon>
        <taxon>Tylenchina</taxon>
        <taxon>Panagrolaimomorpha</taxon>
        <taxon>Panagrolaimoidea</taxon>
        <taxon>Panagrolaimidae</taxon>
        <taxon>Panagrolaimus</taxon>
    </lineage>
</organism>
<name>A0A914PR05_9BILA</name>
<proteinExistence type="predicted"/>
<accession>A0A914PR05</accession>
<evidence type="ECO:0000313" key="2">
    <source>
        <dbReference type="WBParaSite" id="PDA_v2.g17264.t1"/>
    </source>
</evidence>
<reference evidence="2" key="1">
    <citation type="submission" date="2022-11" db="UniProtKB">
        <authorList>
            <consortium name="WormBaseParasite"/>
        </authorList>
    </citation>
    <scope>IDENTIFICATION</scope>
</reference>
<dbReference type="AlphaFoldDB" id="A0A914PR05"/>
<evidence type="ECO:0000313" key="1">
    <source>
        <dbReference type="Proteomes" id="UP000887578"/>
    </source>
</evidence>
<dbReference type="Proteomes" id="UP000887578">
    <property type="component" value="Unplaced"/>
</dbReference>
<dbReference type="WBParaSite" id="PDA_v2.g17264.t1">
    <property type="protein sequence ID" value="PDA_v2.g17264.t1"/>
    <property type="gene ID" value="PDA_v2.g17264"/>
</dbReference>